<name>A0A2T7G8Y0_9RHOB</name>
<feature type="transmembrane region" description="Helical" evidence="1">
    <location>
        <begin position="177"/>
        <end position="198"/>
    </location>
</feature>
<feature type="transmembrane region" description="Helical" evidence="1">
    <location>
        <begin position="12"/>
        <end position="29"/>
    </location>
</feature>
<proteinExistence type="predicted"/>
<feature type="transmembrane region" description="Helical" evidence="1">
    <location>
        <begin position="210"/>
        <end position="233"/>
    </location>
</feature>
<dbReference type="Proteomes" id="UP000244446">
    <property type="component" value="Unassembled WGS sequence"/>
</dbReference>
<feature type="transmembrane region" description="Helical" evidence="1">
    <location>
        <begin position="113"/>
        <end position="136"/>
    </location>
</feature>
<accession>A0A2T7G8Y0</accession>
<dbReference type="EMBL" id="QCYH01000003">
    <property type="protein sequence ID" value="PVA10884.1"/>
    <property type="molecule type" value="Genomic_DNA"/>
</dbReference>
<dbReference type="AlphaFoldDB" id="A0A2T7G8Y0"/>
<evidence type="ECO:0000313" key="3">
    <source>
        <dbReference type="Proteomes" id="UP000244446"/>
    </source>
</evidence>
<evidence type="ECO:0000313" key="2">
    <source>
        <dbReference type="EMBL" id="PVA10884.1"/>
    </source>
</evidence>
<feature type="transmembrane region" description="Helical" evidence="1">
    <location>
        <begin position="50"/>
        <end position="67"/>
    </location>
</feature>
<keyword evidence="1" id="KW-0812">Transmembrane</keyword>
<keyword evidence="1" id="KW-0472">Membrane</keyword>
<reference evidence="2 3" key="1">
    <citation type="submission" date="2018-04" db="EMBL/GenBank/DDBJ databases">
        <title>Pelagivirga bohaiensis gen. nov., sp. nov., a bacterium isolated from the Bohai Sea.</title>
        <authorList>
            <person name="Ji X."/>
        </authorList>
    </citation>
    <scope>NUCLEOTIDE SEQUENCE [LARGE SCALE GENOMIC DNA]</scope>
    <source>
        <strain evidence="2 3">BH-SD19</strain>
    </source>
</reference>
<comment type="caution">
    <text evidence="2">The sequence shown here is derived from an EMBL/GenBank/DDBJ whole genome shotgun (WGS) entry which is preliminary data.</text>
</comment>
<keyword evidence="3" id="KW-1185">Reference proteome</keyword>
<keyword evidence="1" id="KW-1133">Transmembrane helix</keyword>
<dbReference type="OrthoDB" id="7738422at2"/>
<protein>
    <submittedName>
        <fullName evidence="2">Uncharacterized protein</fullName>
    </submittedName>
</protein>
<sequence length="255" mass="27390">MLTSPGAPDSSQIVILLAFVAGLLVFVEYNAASPSILEFRFAAPYNRIKFSGVAISVVMLSVIARNVSDPSSLAVLLADVGAAMRSILDFPYSPVRLVILLTPPNSAPAIAEFVGIAAALCYGISLLMVAIFVLIVRVLGWPVRRGAFNVWMNLPLFDPTGGGDVVQKLNREAGINISLGFVLPFLTPVLVSVLSWLFETGAVLDAKTLIWIICAWAFLPAGLVMRGVAMHRVAELIIAKRRRVYAKAQDALQAI</sequence>
<evidence type="ECO:0000256" key="1">
    <source>
        <dbReference type="SAM" id="Phobius"/>
    </source>
</evidence>
<organism evidence="2 3">
    <name type="scientific">Pelagivirga sediminicola</name>
    <dbReference type="NCBI Taxonomy" id="2170575"/>
    <lineage>
        <taxon>Bacteria</taxon>
        <taxon>Pseudomonadati</taxon>
        <taxon>Pseudomonadota</taxon>
        <taxon>Alphaproteobacteria</taxon>
        <taxon>Rhodobacterales</taxon>
        <taxon>Paracoccaceae</taxon>
        <taxon>Pelagivirga</taxon>
    </lineage>
</organism>
<gene>
    <name evidence="2" type="ORF">DC366_08135</name>
</gene>